<dbReference type="AlphaFoldDB" id="A0A382A7P0"/>
<sequence length="800" mass="89541">FYLSHTMRELDCFQQLRRDPWFVSPSSLFIHPHMESVILRSVPFDAIRQDQSEIPLDEALHSYLPGMWTKRLPQATFKVAARLTERIGTGSVLMANLDNMEQQGMRVRTAASALPAPPGRPEDRTIRVVTPIEIPLIRRVNPRYVLAERHGPKILDRDEGEPRGTENRSIRIPRSFTNRWLHIKLDEGTPIGPYLDLGDGERLVTTSPAGRDEADVGSEHLQHPFQRTAFESVEWHDEATVIHYVFGLNRTISTDQGYGSELIYQDGYGREVAFGSKIRTEGIGFKLHPEIVGQTTEAAMSGISGGLAEWAPTMVRALRSHLAVQSMETGGALSSFDIDDVISILLAGWSGDGPLGIEDLVTTAATLLEDDKAMTRFVTRRVEARMGSPDEEGEYHPDDQEARSNSIERMIQMIRRTLEGFSEGPEAFLEFLPLWIHRTILMSFGVTAVTALQRISGGGIGEIGYGLTDDSWRGEDSKVVLFDMAERGNGNVSVARTFMHIPNIIRSARGRRGALLPSMDFMSTLEEAMLPCPQHHSDLLGLEYRRTDGEDSILHRSMSDIRRIGQEVFRVSGETWKSLGIEGPNDGWKLPLMHLMRREIADTNELSRDDVTRATKVCWNGCPECSERIDVVQGGSAGMDHLDRMLLDSWFRHSREATVDYHHIAPEDIVSGDNQLCLGALHTLALRTENQRLRSTLQPWTIGIDVPRSDPSGGISILIRESDIVGLRTEQEAGVIVGTPATSVKRLLWFNLLMTAYLDLSGMIPEDRREVTLVYYDAREVSFQDVGMAPRMLDAIREAA</sequence>
<reference evidence="1" key="1">
    <citation type="submission" date="2018-05" db="EMBL/GenBank/DDBJ databases">
        <authorList>
            <person name="Lanie J.A."/>
            <person name="Ng W.-L."/>
            <person name="Kazmierczak K.M."/>
            <person name="Andrzejewski T.M."/>
            <person name="Davidsen T.M."/>
            <person name="Wayne K.J."/>
            <person name="Tettelin H."/>
            <person name="Glass J.I."/>
            <person name="Rusch D."/>
            <person name="Podicherti R."/>
            <person name="Tsui H.-C.T."/>
            <person name="Winkler M.E."/>
        </authorList>
    </citation>
    <scope>NUCLEOTIDE SEQUENCE</scope>
</reference>
<accession>A0A382A7P0</accession>
<proteinExistence type="predicted"/>
<feature type="non-terminal residue" evidence="1">
    <location>
        <position position="1"/>
    </location>
</feature>
<dbReference type="EMBL" id="UINC01024200">
    <property type="protein sequence ID" value="SVA97379.1"/>
    <property type="molecule type" value="Genomic_DNA"/>
</dbReference>
<evidence type="ECO:0000313" key="1">
    <source>
        <dbReference type="EMBL" id="SVA97379.1"/>
    </source>
</evidence>
<gene>
    <name evidence="1" type="ORF">METZ01_LOCUS150233</name>
</gene>
<feature type="non-terminal residue" evidence="1">
    <location>
        <position position="800"/>
    </location>
</feature>
<organism evidence="1">
    <name type="scientific">marine metagenome</name>
    <dbReference type="NCBI Taxonomy" id="408172"/>
    <lineage>
        <taxon>unclassified sequences</taxon>
        <taxon>metagenomes</taxon>
        <taxon>ecological metagenomes</taxon>
    </lineage>
</organism>
<name>A0A382A7P0_9ZZZZ</name>
<protein>
    <submittedName>
        <fullName evidence="1">Uncharacterized protein</fullName>
    </submittedName>
</protein>